<keyword evidence="1" id="KW-1133">Transmembrane helix</keyword>
<dbReference type="AlphaFoldDB" id="A0A0A8YGH9"/>
<feature type="transmembrane region" description="Helical" evidence="1">
    <location>
        <begin position="36"/>
        <end position="56"/>
    </location>
</feature>
<accession>A0A0A8YGH9</accession>
<evidence type="ECO:0000313" key="2">
    <source>
        <dbReference type="EMBL" id="JAD24928.1"/>
    </source>
</evidence>
<evidence type="ECO:0000256" key="1">
    <source>
        <dbReference type="SAM" id="Phobius"/>
    </source>
</evidence>
<dbReference type="EMBL" id="GBRH01272967">
    <property type="protein sequence ID" value="JAD24928.1"/>
    <property type="molecule type" value="Transcribed_RNA"/>
</dbReference>
<keyword evidence="1" id="KW-0472">Membrane</keyword>
<keyword evidence="1" id="KW-0812">Transmembrane</keyword>
<name>A0A0A8YGH9_ARUDO</name>
<reference evidence="2" key="2">
    <citation type="journal article" date="2015" name="Data Brief">
        <title>Shoot transcriptome of the giant reed, Arundo donax.</title>
        <authorList>
            <person name="Barrero R.A."/>
            <person name="Guerrero F.D."/>
            <person name="Moolhuijzen P."/>
            <person name="Goolsby J.A."/>
            <person name="Tidwell J."/>
            <person name="Bellgard S.E."/>
            <person name="Bellgard M.I."/>
        </authorList>
    </citation>
    <scope>NUCLEOTIDE SEQUENCE</scope>
    <source>
        <tissue evidence="2">Shoot tissue taken approximately 20 cm above the soil surface</tissue>
    </source>
</reference>
<feature type="transmembrane region" description="Helical" evidence="1">
    <location>
        <begin position="85"/>
        <end position="112"/>
    </location>
</feature>
<proteinExistence type="predicted"/>
<sequence length="113" mass="11962">MDHVTYLQLTGATAGQQALPHASAQTYTPATHAMPLFMGGFSISSLLLLVRLVVLWKYCRQGASQPLKGCVCMQEANLGLDGPAFAFSFVSLALLATGVSGEVYSLLIIGLLM</sequence>
<organism evidence="2">
    <name type="scientific">Arundo donax</name>
    <name type="common">Giant reed</name>
    <name type="synonym">Donax arundinaceus</name>
    <dbReference type="NCBI Taxonomy" id="35708"/>
    <lineage>
        <taxon>Eukaryota</taxon>
        <taxon>Viridiplantae</taxon>
        <taxon>Streptophyta</taxon>
        <taxon>Embryophyta</taxon>
        <taxon>Tracheophyta</taxon>
        <taxon>Spermatophyta</taxon>
        <taxon>Magnoliopsida</taxon>
        <taxon>Liliopsida</taxon>
        <taxon>Poales</taxon>
        <taxon>Poaceae</taxon>
        <taxon>PACMAD clade</taxon>
        <taxon>Arundinoideae</taxon>
        <taxon>Arundineae</taxon>
        <taxon>Arundo</taxon>
    </lineage>
</organism>
<protein>
    <submittedName>
        <fullName evidence="2">Uncharacterized protein</fullName>
    </submittedName>
</protein>
<reference evidence="2" key="1">
    <citation type="submission" date="2014-09" db="EMBL/GenBank/DDBJ databases">
        <authorList>
            <person name="Magalhaes I.L.F."/>
            <person name="Oliveira U."/>
            <person name="Santos F.R."/>
            <person name="Vidigal T.H.D.A."/>
            <person name="Brescovit A.D."/>
            <person name="Santos A.J."/>
        </authorList>
    </citation>
    <scope>NUCLEOTIDE SEQUENCE</scope>
    <source>
        <tissue evidence="2">Shoot tissue taken approximately 20 cm above the soil surface</tissue>
    </source>
</reference>